<accession>A0A1Q2MG73</accession>
<organism evidence="1 2">
    <name type="scientific">Limihaloglobus sulfuriphilus</name>
    <dbReference type="NCBI Taxonomy" id="1851148"/>
    <lineage>
        <taxon>Bacteria</taxon>
        <taxon>Pseudomonadati</taxon>
        <taxon>Planctomycetota</taxon>
        <taxon>Phycisphaerae</taxon>
        <taxon>Sedimentisphaerales</taxon>
        <taxon>Sedimentisphaeraceae</taxon>
        <taxon>Limihaloglobus</taxon>
    </lineage>
</organism>
<dbReference type="PROSITE" id="PS51257">
    <property type="entry name" value="PROKAR_LIPOPROTEIN"/>
    <property type="match status" value="1"/>
</dbReference>
<proteinExistence type="predicted"/>
<evidence type="ECO:0000313" key="2">
    <source>
        <dbReference type="Proteomes" id="UP000188181"/>
    </source>
</evidence>
<dbReference type="Proteomes" id="UP000188181">
    <property type="component" value="Chromosome"/>
</dbReference>
<sequence length="94" mass="10503">MRIQRRLDLLVLMILVLASSCFSKIANEYLSLSFLEKDAFEVMAKNGLIINGETSLADCDLIGKTTKTITNNTIELRKQVQHTSGNRCQLTGKN</sequence>
<name>A0A1Q2MG73_9BACT</name>
<dbReference type="STRING" id="1851148.SMSP2_01678"/>
<dbReference type="RefSeq" id="WP_146683496.1">
    <property type="nucleotide sequence ID" value="NZ_CP019646.1"/>
</dbReference>
<dbReference type="AlphaFoldDB" id="A0A1Q2MG73"/>
<dbReference type="EMBL" id="CP019646">
    <property type="protein sequence ID" value="AQQ71307.1"/>
    <property type="molecule type" value="Genomic_DNA"/>
</dbReference>
<evidence type="ECO:0000313" key="1">
    <source>
        <dbReference type="EMBL" id="AQQ71307.1"/>
    </source>
</evidence>
<protein>
    <submittedName>
        <fullName evidence="1">Uncharacterized protein</fullName>
    </submittedName>
</protein>
<keyword evidence="2" id="KW-1185">Reference proteome</keyword>
<gene>
    <name evidence="1" type="ORF">SMSP2_01678</name>
</gene>
<dbReference type="KEGG" id="pbas:SMSP2_01678"/>
<reference evidence="2" key="1">
    <citation type="submission" date="2017-02" db="EMBL/GenBank/DDBJ databases">
        <title>Comparative genomics and description of representatives of a novel lineage of planctomycetes thriving in anoxic sediments.</title>
        <authorList>
            <person name="Spring S."/>
            <person name="Bunk B."/>
            <person name="Sproer C."/>
        </authorList>
    </citation>
    <scope>NUCLEOTIDE SEQUENCE [LARGE SCALE GENOMIC DNA]</scope>
    <source>
        <strain evidence="2">SM-Chi-D1</strain>
    </source>
</reference>